<proteinExistence type="inferred from homology"/>
<feature type="chain" id="PRO_5045135113" evidence="9">
    <location>
        <begin position="42"/>
        <end position="974"/>
    </location>
</feature>
<feature type="signal peptide" evidence="9">
    <location>
        <begin position="1"/>
        <end position="41"/>
    </location>
</feature>
<sequence length="974" mass="103878">MPLSPASSGRRARLPAWRATALAAALSLSASGLFLAPAARAQQAQASVPAVAGPLWGHEQVQRAPDPAARFGRLPNGLRYALQHNETPKDGVAMRMRIGAGSLQERDGEQGLAHFLEHMAFRGSAKVADGEVVHMLQRQGLSFGADTNAFTDFDQTVYHFNFPKADAAALDTGLMLFREIGEHLKLDAQLIEQEKGVVLSEERTRDVPGMRAFVAEQSLTLAGTRVAQRLPIGRIDTVQATTVDKLRRYYQANYRPDNATLIVVGNIDVDAVEKQIRERFADWKAAGKPDALDLGAVKPTQPAAEFIADGAPDKLSLTWPTPPDMRPPTLALSRDVLVQQLAAGVLNVRLADRALKPGSPFLGAFGMKLPRLYKVTGQAQLNVMAPPEKWADALDAATTELRQLQAQGVQPADLQRLLPLIRSSLQAMVAQAPTRQSAAIADGLINAVHYEGIYQSAEQAMAEAEPMLASVKPEELTAVLRRDFSGQPLIFRSAKAGAAGAPMLSAKLAQALSRPLEAQAAAVAVTWPYADFGAASAIVSKTTDAELGSTTLAFANGSRLVIKPTAQEKDKVIVQVLVGQGMAGLKPELVPASWTLNMFPLGGTGRLSLAEVAQWQQSSGVLAGLTLQLDSRRILLVGETRPADLKPQLQLLAAFVRDPGFRPEMGEKLAGVAPMMANQFETLPGIVYARELSKVMNNGESRLGGVPTAAELLAAKADDAAAILRPAFAGAPDVVVIGDVSEEAAIAAVQATFGAGPARPRLPAVPLKATPPADGGAAHVALHKGRADQGMLGWHWPMPDQWTDVALSNTGRVAATLLQTRLVDVVREKLGITYAPSAGGGGSLDVAGQGSFFAQIETPPEKFEAFREVLRAQLKALAAEPVSADELLRAKQPMVEQSRKAPEYNGHWAYWLQRILVEPRMKTMMQRETANLEAVTAEQVQAFFRDRIAARAPIEVGARAAEAGGPAAAPTNAK</sequence>
<keyword evidence="9" id="KW-0732">Signal</keyword>
<evidence type="ECO:0000313" key="12">
    <source>
        <dbReference type="EMBL" id="MDR7271521.1"/>
    </source>
</evidence>
<comment type="cofactor">
    <cofactor evidence="1">
        <name>Zn(2+)</name>
        <dbReference type="ChEBI" id="CHEBI:29105"/>
    </cofactor>
</comment>
<keyword evidence="6" id="KW-0862">Zinc</keyword>
<evidence type="ECO:0000256" key="5">
    <source>
        <dbReference type="ARBA" id="ARBA00022801"/>
    </source>
</evidence>
<keyword evidence="13" id="KW-1185">Reference proteome</keyword>
<accession>A0ABU1YTM4</accession>
<keyword evidence="5 12" id="KW-0378">Hydrolase</keyword>
<dbReference type="InterPro" id="IPR007863">
    <property type="entry name" value="Peptidase_M16_C"/>
</dbReference>
<dbReference type="SUPFAM" id="SSF63411">
    <property type="entry name" value="LuxS/MPP-like metallohydrolase"/>
    <property type="match status" value="3"/>
</dbReference>
<evidence type="ECO:0000256" key="8">
    <source>
        <dbReference type="RuleBase" id="RU004447"/>
    </source>
</evidence>
<dbReference type="Pfam" id="PF00675">
    <property type="entry name" value="Peptidase_M16"/>
    <property type="match status" value="1"/>
</dbReference>
<evidence type="ECO:0000256" key="4">
    <source>
        <dbReference type="ARBA" id="ARBA00022723"/>
    </source>
</evidence>
<keyword evidence="7" id="KW-0482">Metalloprotease</keyword>
<dbReference type="InterPro" id="IPR011249">
    <property type="entry name" value="Metalloenz_LuxS/M16"/>
</dbReference>
<dbReference type="InterPro" id="IPR050626">
    <property type="entry name" value="Peptidase_M16"/>
</dbReference>
<dbReference type="EC" id="3.4.24.-" evidence="12"/>
<evidence type="ECO:0000256" key="2">
    <source>
        <dbReference type="ARBA" id="ARBA00007261"/>
    </source>
</evidence>
<feature type="domain" description="Peptidase M16 N-terminal" evidence="10">
    <location>
        <begin position="84"/>
        <end position="201"/>
    </location>
</feature>
<dbReference type="InterPro" id="IPR011765">
    <property type="entry name" value="Pept_M16_N"/>
</dbReference>
<gene>
    <name evidence="12" type="ORF">J2X20_004189</name>
</gene>
<evidence type="ECO:0000259" key="10">
    <source>
        <dbReference type="Pfam" id="PF00675"/>
    </source>
</evidence>
<evidence type="ECO:0000256" key="3">
    <source>
        <dbReference type="ARBA" id="ARBA00022670"/>
    </source>
</evidence>
<protein>
    <submittedName>
        <fullName evidence="12">Zinc protease</fullName>
        <ecNumber evidence="12">3.4.24.-</ecNumber>
    </submittedName>
</protein>
<dbReference type="PANTHER" id="PTHR43690:SF17">
    <property type="entry name" value="PROTEIN YHJJ"/>
    <property type="match status" value="1"/>
</dbReference>
<keyword evidence="4" id="KW-0479">Metal-binding</keyword>
<dbReference type="EMBL" id="JAVDXU010000003">
    <property type="protein sequence ID" value="MDR7271521.1"/>
    <property type="molecule type" value="Genomic_DNA"/>
</dbReference>
<evidence type="ECO:0000256" key="6">
    <source>
        <dbReference type="ARBA" id="ARBA00022833"/>
    </source>
</evidence>
<evidence type="ECO:0000256" key="7">
    <source>
        <dbReference type="ARBA" id="ARBA00023049"/>
    </source>
</evidence>
<comment type="caution">
    <text evidence="12">The sequence shown here is derived from an EMBL/GenBank/DDBJ whole genome shotgun (WGS) entry which is preliminary data.</text>
</comment>
<evidence type="ECO:0000256" key="9">
    <source>
        <dbReference type="SAM" id="SignalP"/>
    </source>
</evidence>
<feature type="domain" description="Peptidase M16 C-terminal" evidence="11">
    <location>
        <begin position="242"/>
        <end position="417"/>
    </location>
</feature>
<organism evidence="12 13">
    <name type="scientific">Roseateles saccharophilus</name>
    <name type="common">Pseudomonas saccharophila</name>
    <dbReference type="NCBI Taxonomy" id="304"/>
    <lineage>
        <taxon>Bacteria</taxon>
        <taxon>Pseudomonadati</taxon>
        <taxon>Pseudomonadota</taxon>
        <taxon>Betaproteobacteria</taxon>
        <taxon>Burkholderiales</taxon>
        <taxon>Sphaerotilaceae</taxon>
        <taxon>Roseateles</taxon>
    </lineage>
</organism>
<dbReference type="InterPro" id="IPR001431">
    <property type="entry name" value="Pept_M16_Zn_BS"/>
</dbReference>
<dbReference type="RefSeq" id="WP_310268891.1">
    <property type="nucleotide sequence ID" value="NZ_JAVDXU010000003.1"/>
</dbReference>
<reference evidence="12 13" key="1">
    <citation type="submission" date="2023-07" db="EMBL/GenBank/DDBJ databases">
        <title>Sorghum-associated microbial communities from plants grown in Nebraska, USA.</title>
        <authorList>
            <person name="Schachtman D."/>
        </authorList>
    </citation>
    <scope>NUCLEOTIDE SEQUENCE [LARGE SCALE GENOMIC DNA]</scope>
    <source>
        <strain evidence="12 13">BE314</strain>
    </source>
</reference>
<dbReference type="PROSITE" id="PS00143">
    <property type="entry name" value="INSULINASE"/>
    <property type="match status" value="1"/>
</dbReference>
<feature type="domain" description="Peptidase M16 C-terminal" evidence="11">
    <location>
        <begin position="734"/>
        <end position="892"/>
    </location>
</feature>
<evidence type="ECO:0000256" key="1">
    <source>
        <dbReference type="ARBA" id="ARBA00001947"/>
    </source>
</evidence>
<dbReference type="GO" id="GO:0006508">
    <property type="term" value="P:proteolysis"/>
    <property type="evidence" value="ECO:0007669"/>
    <property type="project" value="UniProtKB-KW"/>
</dbReference>
<dbReference type="Gene3D" id="3.30.830.10">
    <property type="entry name" value="Metalloenzyme, LuxS/M16 peptidase-like"/>
    <property type="match status" value="4"/>
</dbReference>
<name>A0ABU1YTM4_ROSSA</name>
<keyword evidence="3 12" id="KW-0645">Protease</keyword>
<evidence type="ECO:0000259" key="11">
    <source>
        <dbReference type="Pfam" id="PF05193"/>
    </source>
</evidence>
<dbReference type="Proteomes" id="UP001180453">
    <property type="component" value="Unassembled WGS sequence"/>
</dbReference>
<evidence type="ECO:0000313" key="13">
    <source>
        <dbReference type="Proteomes" id="UP001180453"/>
    </source>
</evidence>
<dbReference type="PANTHER" id="PTHR43690">
    <property type="entry name" value="NARDILYSIN"/>
    <property type="match status" value="1"/>
</dbReference>
<comment type="similarity">
    <text evidence="2 8">Belongs to the peptidase M16 family.</text>
</comment>
<dbReference type="Pfam" id="PF05193">
    <property type="entry name" value="Peptidase_M16_C"/>
    <property type="match status" value="2"/>
</dbReference>
<dbReference type="GO" id="GO:0008233">
    <property type="term" value="F:peptidase activity"/>
    <property type="evidence" value="ECO:0007669"/>
    <property type="project" value="UniProtKB-KW"/>
</dbReference>